<name>A0A0A9AFP8_ARUDO</name>
<protein>
    <submittedName>
        <fullName evidence="1">Uncharacterized protein</fullName>
    </submittedName>
</protein>
<dbReference type="EMBL" id="GBRH01250145">
    <property type="protein sequence ID" value="JAD47750.1"/>
    <property type="molecule type" value="Transcribed_RNA"/>
</dbReference>
<accession>A0A0A9AFP8</accession>
<organism evidence="1">
    <name type="scientific">Arundo donax</name>
    <name type="common">Giant reed</name>
    <name type="synonym">Donax arundinaceus</name>
    <dbReference type="NCBI Taxonomy" id="35708"/>
    <lineage>
        <taxon>Eukaryota</taxon>
        <taxon>Viridiplantae</taxon>
        <taxon>Streptophyta</taxon>
        <taxon>Embryophyta</taxon>
        <taxon>Tracheophyta</taxon>
        <taxon>Spermatophyta</taxon>
        <taxon>Magnoliopsida</taxon>
        <taxon>Liliopsida</taxon>
        <taxon>Poales</taxon>
        <taxon>Poaceae</taxon>
        <taxon>PACMAD clade</taxon>
        <taxon>Arundinoideae</taxon>
        <taxon>Arundineae</taxon>
        <taxon>Arundo</taxon>
    </lineage>
</organism>
<reference evidence="1" key="1">
    <citation type="submission" date="2014-09" db="EMBL/GenBank/DDBJ databases">
        <authorList>
            <person name="Magalhaes I.L.F."/>
            <person name="Oliveira U."/>
            <person name="Santos F.R."/>
            <person name="Vidigal T.H.D.A."/>
            <person name="Brescovit A.D."/>
            <person name="Santos A.J."/>
        </authorList>
    </citation>
    <scope>NUCLEOTIDE SEQUENCE</scope>
    <source>
        <tissue evidence="1">Shoot tissue taken approximately 20 cm above the soil surface</tissue>
    </source>
</reference>
<evidence type="ECO:0000313" key="1">
    <source>
        <dbReference type="EMBL" id="JAD47750.1"/>
    </source>
</evidence>
<dbReference type="AlphaFoldDB" id="A0A0A9AFP8"/>
<sequence>MSLICCLLHSWDATKPSVESPQYLPNKIRPSIC</sequence>
<reference evidence="1" key="2">
    <citation type="journal article" date="2015" name="Data Brief">
        <title>Shoot transcriptome of the giant reed, Arundo donax.</title>
        <authorList>
            <person name="Barrero R.A."/>
            <person name="Guerrero F.D."/>
            <person name="Moolhuijzen P."/>
            <person name="Goolsby J.A."/>
            <person name="Tidwell J."/>
            <person name="Bellgard S.E."/>
            <person name="Bellgard M.I."/>
        </authorList>
    </citation>
    <scope>NUCLEOTIDE SEQUENCE</scope>
    <source>
        <tissue evidence="1">Shoot tissue taken approximately 20 cm above the soil surface</tissue>
    </source>
</reference>
<proteinExistence type="predicted"/>